<dbReference type="EMBL" id="VHSG01000032">
    <property type="protein sequence ID" value="TQV67975.1"/>
    <property type="molecule type" value="Genomic_DNA"/>
</dbReference>
<dbReference type="Pfam" id="PF17820">
    <property type="entry name" value="PDZ_6"/>
    <property type="match status" value="1"/>
</dbReference>
<feature type="domain" description="PDZ" evidence="1">
    <location>
        <begin position="197"/>
        <end position="265"/>
    </location>
</feature>
<gene>
    <name evidence="2" type="ORF">FKG94_24380</name>
</gene>
<dbReference type="AlphaFoldDB" id="A0A545SSR2"/>
<evidence type="ECO:0000313" key="3">
    <source>
        <dbReference type="Proteomes" id="UP000319732"/>
    </source>
</evidence>
<sequence length="292" mass="31735">MVKAGVVLVLGIALGVGAVLWQGSAGTDSVSAGAAAPAAGASLVAAAQGKPLAERVAALEAALDRSVGTQLDLFEQLLRLEALLDEQLGDQTGVPEEAGVAAVATLRDRNGEARQQRVDRPASAAERRRERLVSYGFDEETAARITEREGELRMDMMRQRYERRYAAIEGREPPPANPLGNYHDQLREELGDDQYDRYLYASGRSNRVRVNGVIATSPAEQAGLQRGDVILSYDGQRVFRMNDIIRLSHQGQKGETISLEIERADGGRDTLYLPRGPLGMWGGGRKRVDPNE</sequence>
<name>A0A545SSR2_9GAMM</name>
<evidence type="ECO:0000313" key="2">
    <source>
        <dbReference type="EMBL" id="TQV67975.1"/>
    </source>
</evidence>
<reference evidence="2 3" key="1">
    <citation type="submission" date="2019-06" db="EMBL/GenBank/DDBJ databases">
        <title>Whole genome sequence for Cellvibrionaceae sp. R142.</title>
        <authorList>
            <person name="Wang G."/>
        </authorList>
    </citation>
    <scope>NUCLEOTIDE SEQUENCE [LARGE SCALE GENOMIC DNA]</scope>
    <source>
        <strain evidence="2 3">R142</strain>
    </source>
</reference>
<dbReference type="Proteomes" id="UP000319732">
    <property type="component" value="Unassembled WGS sequence"/>
</dbReference>
<dbReference type="Gene3D" id="2.30.42.10">
    <property type="match status" value="1"/>
</dbReference>
<evidence type="ECO:0000259" key="1">
    <source>
        <dbReference type="SMART" id="SM00228"/>
    </source>
</evidence>
<dbReference type="InterPro" id="IPR041489">
    <property type="entry name" value="PDZ_6"/>
</dbReference>
<organism evidence="2 3">
    <name type="scientific">Exilibacterium tricleocarpae</name>
    <dbReference type="NCBI Taxonomy" id="2591008"/>
    <lineage>
        <taxon>Bacteria</taxon>
        <taxon>Pseudomonadati</taxon>
        <taxon>Pseudomonadota</taxon>
        <taxon>Gammaproteobacteria</taxon>
        <taxon>Cellvibrionales</taxon>
        <taxon>Cellvibrionaceae</taxon>
        <taxon>Exilibacterium</taxon>
    </lineage>
</organism>
<dbReference type="InterPro" id="IPR001478">
    <property type="entry name" value="PDZ"/>
</dbReference>
<comment type="caution">
    <text evidence="2">The sequence shown here is derived from an EMBL/GenBank/DDBJ whole genome shotgun (WGS) entry which is preliminary data.</text>
</comment>
<dbReference type="SUPFAM" id="SSF50156">
    <property type="entry name" value="PDZ domain-like"/>
    <property type="match status" value="1"/>
</dbReference>
<dbReference type="InterPro" id="IPR036034">
    <property type="entry name" value="PDZ_sf"/>
</dbReference>
<dbReference type="SMART" id="SM00228">
    <property type="entry name" value="PDZ"/>
    <property type="match status" value="1"/>
</dbReference>
<accession>A0A545SSR2</accession>
<protein>
    <submittedName>
        <fullName evidence="2">PDZ domain-containing protein</fullName>
    </submittedName>
</protein>
<keyword evidence="3" id="KW-1185">Reference proteome</keyword>
<proteinExistence type="predicted"/>
<dbReference type="RefSeq" id="WP_142929569.1">
    <property type="nucleotide sequence ID" value="NZ_ML660108.1"/>
</dbReference>
<dbReference type="OrthoDB" id="5765949at2"/>